<keyword evidence="2" id="KW-0472">Membrane</keyword>
<feature type="compositionally biased region" description="Polar residues" evidence="1">
    <location>
        <begin position="57"/>
        <end position="68"/>
    </location>
</feature>
<organism evidence="3 4">
    <name type="scientific">Candidatus Curtissbacteria bacterium RIFCSPHIGHO2_02_FULL_40_16b</name>
    <dbReference type="NCBI Taxonomy" id="1797714"/>
    <lineage>
        <taxon>Bacteria</taxon>
        <taxon>Candidatus Curtissiibacteriota</taxon>
    </lineage>
</organism>
<gene>
    <name evidence="3" type="ORF">A3D04_01075</name>
</gene>
<feature type="compositionally biased region" description="Basic and acidic residues" evidence="1">
    <location>
        <begin position="39"/>
        <end position="49"/>
    </location>
</feature>
<sequence>MDENEKRPTGSTSTSNQPQSEADSPITPKTAEDDLPPVNEKEDSKEPFYKKLRKGSAQFSAMPSDQTFNPPPVMPPVANTDLPTQPLANTMEDLQEKPKKLLTPIKLTVLILLLVIIGLITISATLVATDYTIYEPPGLIKNILEKIFSGNLG</sequence>
<evidence type="ECO:0000313" key="4">
    <source>
        <dbReference type="Proteomes" id="UP000177369"/>
    </source>
</evidence>
<keyword evidence="2" id="KW-0812">Transmembrane</keyword>
<protein>
    <submittedName>
        <fullName evidence="3">Uncharacterized protein</fullName>
    </submittedName>
</protein>
<proteinExistence type="predicted"/>
<comment type="caution">
    <text evidence="3">The sequence shown here is derived from an EMBL/GenBank/DDBJ whole genome shotgun (WGS) entry which is preliminary data.</text>
</comment>
<feature type="transmembrane region" description="Helical" evidence="2">
    <location>
        <begin position="107"/>
        <end position="128"/>
    </location>
</feature>
<name>A0A1F5G980_9BACT</name>
<feature type="region of interest" description="Disordered" evidence="1">
    <location>
        <begin position="1"/>
        <end position="85"/>
    </location>
</feature>
<accession>A0A1F5G980</accession>
<keyword evidence="2" id="KW-1133">Transmembrane helix</keyword>
<feature type="compositionally biased region" description="Polar residues" evidence="1">
    <location>
        <begin position="9"/>
        <end position="22"/>
    </location>
</feature>
<evidence type="ECO:0000313" key="3">
    <source>
        <dbReference type="EMBL" id="OGD88422.1"/>
    </source>
</evidence>
<dbReference type="EMBL" id="MFBD01000029">
    <property type="protein sequence ID" value="OGD88422.1"/>
    <property type="molecule type" value="Genomic_DNA"/>
</dbReference>
<dbReference type="AlphaFoldDB" id="A0A1F5G980"/>
<evidence type="ECO:0000256" key="1">
    <source>
        <dbReference type="SAM" id="MobiDB-lite"/>
    </source>
</evidence>
<evidence type="ECO:0000256" key="2">
    <source>
        <dbReference type="SAM" id="Phobius"/>
    </source>
</evidence>
<reference evidence="3 4" key="1">
    <citation type="journal article" date="2016" name="Nat. Commun.">
        <title>Thousands of microbial genomes shed light on interconnected biogeochemical processes in an aquifer system.</title>
        <authorList>
            <person name="Anantharaman K."/>
            <person name="Brown C.T."/>
            <person name="Hug L.A."/>
            <person name="Sharon I."/>
            <person name="Castelle C.J."/>
            <person name="Probst A.J."/>
            <person name="Thomas B.C."/>
            <person name="Singh A."/>
            <person name="Wilkins M.J."/>
            <person name="Karaoz U."/>
            <person name="Brodie E.L."/>
            <person name="Williams K.H."/>
            <person name="Hubbard S.S."/>
            <person name="Banfield J.F."/>
        </authorList>
    </citation>
    <scope>NUCLEOTIDE SEQUENCE [LARGE SCALE GENOMIC DNA]</scope>
</reference>
<dbReference type="Proteomes" id="UP000177369">
    <property type="component" value="Unassembled WGS sequence"/>
</dbReference>